<reference evidence="3" key="1">
    <citation type="submission" date="2022-12" db="EMBL/GenBank/DDBJ databases">
        <title>Paraconexibacter alkalitolerans sp. nov. and Baekduia alba sp. nov., isolated from soil and emended description of the genera Paraconexibacter (Chun et al., 2020) and Baekduia (An et al., 2020).</title>
        <authorList>
            <person name="Vieira S."/>
            <person name="Huber K.J."/>
            <person name="Geppert A."/>
            <person name="Wolf J."/>
            <person name="Neumann-Schaal M."/>
            <person name="Muesken M."/>
            <person name="Overmann J."/>
        </authorList>
    </citation>
    <scope>NUCLEOTIDE SEQUENCE</scope>
    <source>
        <strain evidence="3">AEG42_29</strain>
    </source>
</reference>
<dbReference type="InterPro" id="IPR000866">
    <property type="entry name" value="AhpC/TSA"/>
</dbReference>
<dbReference type="AlphaFoldDB" id="A0AAU7APZ3"/>
<dbReference type="InterPro" id="IPR013766">
    <property type="entry name" value="Thioredoxin_domain"/>
</dbReference>
<dbReference type="PROSITE" id="PS51352">
    <property type="entry name" value="THIOREDOXIN_2"/>
    <property type="match status" value="1"/>
</dbReference>
<dbReference type="InterPro" id="IPR001258">
    <property type="entry name" value="NHL_repeat"/>
</dbReference>
<gene>
    <name evidence="3" type="primary">resA_1</name>
    <name evidence="3" type="ORF">DSM112329_00578</name>
</gene>
<dbReference type="Gene3D" id="3.40.30.10">
    <property type="entry name" value="Glutaredoxin"/>
    <property type="match status" value="1"/>
</dbReference>
<evidence type="ECO:0000259" key="2">
    <source>
        <dbReference type="PROSITE" id="PS51352"/>
    </source>
</evidence>
<proteinExistence type="predicted"/>
<dbReference type="KEGG" id="parq:DSM112329_00578"/>
<dbReference type="SUPFAM" id="SSF52833">
    <property type="entry name" value="Thioredoxin-like"/>
    <property type="match status" value="1"/>
</dbReference>
<dbReference type="Gene3D" id="2.120.10.30">
    <property type="entry name" value="TolB, C-terminal domain"/>
    <property type="match status" value="1"/>
</dbReference>
<feature type="domain" description="Thioredoxin" evidence="2">
    <location>
        <begin position="1"/>
        <end position="146"/>
    </location>
</feature>
<dbReference type="Gene3D" id="2.40.10.500">
    <property type="match status" value="1"/>
</dbReference>
<dbReference type="SUPFAM" id="SSF101898">
    <property type="entry name" value="NHL repeat"/>
    <property type="match status" value="1"/>
</dbReference>
<accession>A0AAU7APZ3</accession>
<dbReference type="PANTHER" id="PTHR46388">
    <property type="entry name" value="NHL REPEAT-CONTAINING PROTEIN 2"/>
    <property type="match status" value="1"/>
</dbReference>
<sequence>MDAARVRAPELAGAGEWIGTDALSLADLRGKLVLLDFWTTGCVNCQHVAEELRALERRYAEVLIVIGVHSPKFPHERDADVVRAAVARMRVEHPVLSDPALRLWDAYAVRAWPTLVLIDAAGRVALTVAGEGHDEQLASAIDVLIAEAEAAGVLRRGPLALTPVAGGTGELAFPGKVAVGDGAGGDVRLAVADSGHDRVLVTTLGGEVLHELGGFYQPQGVRFDGPAASASALLVCETGAGRVWRVELGHGVGDPGRRELLTDRLKSPWDVCRWAGHVVIAEAGRHRLWAIDRSGEPQVIAGTGGENLVDGPANGALLAQPSGLTVSAHDELVFVDAETSALRVLDRPGGAVRTLVGQGLFVSGTADGSAERARLQHPLGVAAARDGALLVADTYNGLVRVWRGEHLWTVPVEGFSEPGGIDVLPDGRLVVADTGNHRVVLVDPVDGRAEAIDVGGSGSGDIAGPGTWAPAAVAATVIARAGGVLDVELDLPLDGDELDGLGGAPVRVTASALDPALLGDETAWSLDALPARVAVPLGHGSGRITVELRVATCDGALCRLRRTQRAFDVILTD</sequence>
<dbReference type="GO" id="GO:0016209">
    <property type="term" value="F:antioxidant activity"/>
    <property type="evidence" value="ECO:0007669"/>
    <property type="project" value="InterPro"/>
</dbReference>
<organism evidence="3">
    <name type="scientific">Paraconexibacter sp. AEG42_29</name>
    <dbReference type="NCBI Taxonomy" id="2997339"/>
    <lineage>
        <taxon>Bacteria</taxon>
        <taxon>Bacillati</taxon>
        <taxon>Actinomycetota</taxon>
        <taxon>Thermoleophilia</taxon>
        <taxon>Solirubrobacterales</taxon>
        <taxon>Paraconexibacteraceae</taxon>
        <taxon>Paraconexibacter</taxon>
    </lineage>
</organism>
<name>A0AAU7APZ3_9ACTN</name>
<dbReference type="InterPro" id="IPR036249">
    <property type="entry name" value="Thioredoxin-like_sf"/>
</dbReference>
<dbReference type="GO" id="GO:0016491">
    <property type="term" value="F:oxidoreductase activity"/>
    <property type="evidence" value="ECO:0007669"/>
    <property type="project" value="InterPro"/>
</dbReference>
<dbReference type="RefSeq" id="WP_354700310.1">
    <property type="nucleotide sequence ID" value="NZ_CP114014.1"/>
</dbReference>
<dbReference type="EMBL" id="CP114014">
    <property type="protein sequence ID" value="XAY03758.1"/>
    <property type="molecule type" value="Genomic_DNA"/>
</dbReference>
<evidence type="ECO:0000313" key="3">
    <source>
        <dbReference type="EMBL" id="XAY03758.1"/>
    </source>
</evidence>
<evidence type="ECO:0000256" key="1">
    <source>
        <dbReference type="ARBA" id="ARBA00022737"/>
    </source>
</evidence>
<dbReference type="InterPro" id="IPR011042">
    <property type="entry name" value="6-blade_b-propeller_TolB-like"/>
</dbReference>
<protein>
    <submittedName>
        <fullName evidence="3">Thiol-disulfide oxidoreductase ResA</fullName>
    </submittedName>
</protein>
<dbReference type="PANTHER" id="PTHR46388:SF2">
    <property type="entry name" value="NHL REPEAT-CONTAINING PROTEIN 2"/>
    <property type="match status" value="1"/>
</dbReference>
<keyword evidence="1" id="KW-0677">Repeat</keyword>
<dbReference type="Pfam" id="PF00578">
    <property type="entry name" value="AhpC-TSA"/>
    <property type="match status" value="1"/>
</dbReference>
<dbReference type="Pfam" id="PF01436">
    <property type="entry name" value="NHL"/>
    <property type="match status" value="2"/>
</dbReference>